<protein>
    <submittedName>
        <fullName evidence="1">Uncharacterized protein</fullName>
    </submittedName>
</protein>
<evidence type="ECO:0000313" key="2">
    <source>
        <dbReference type="Proteomes" id="UP000290809"/>
    </source>
</evidence>
<gene>
    <name evidence="1" type="ORF">DC041_0004525</name>
</gene>
<evidence type="ECO:0000313" key="1">
    <source>
        <dbReference type="EMBL" id="RTG82104.1"/>
    </source>
</evidence>
<reference evidence="1 2" key="1">
    <citation type="journal article" date="2019" name="PLoS Pathog.">
        <title>Genome sequence of the bovine parasite Schistosoma bovis Tanzania.</title>
        <authorList>
            <person name="Oey H."/>
            <person name="Zakrzewski M."/>
            <person name="Gobert G."/>
            <person name="Gravermann K."/>
            <person name="Stoye J."/>
            <person name="Jones M."/>
            <person name="Mcmanus D."/>
            <person name="Krause L."/>
        </authorList>
    </citation>
    <scope>NUCLEOTIDE SEQUENCE [LARGE SCALE GENOMIC DNA]</scope>
    <source>
        <strain evidence="1 2">TAN1997</strain>
    </source>
</reference>
<name>A0A430Q374_SCHBO</name>
<comment type="caution">
    <text evidence="1">The sequence shown here is derived from an EMBL/GenBank/DDBJ whole genome shotgun (WGS) entry which is preliminary data.</text>
</comment>
<accession>A0A430Q374</accession>
<keyword evidence="2" id="KW-1185">Reference proteome</keyword>
<proteinExistence type="predicted"/>
<dbReference type="Proteomes" id="UP000290809">
    <property type="component" value="Unassembled WGS sequence"/>
</dbReference>
<organism evidence="1 2">
    <name type="scientific">Schistosoma bovis</name>
    <name type="common">Blood fluke</name>
    <dbReference type="NCBI Taxonomy" id="6184"/>
    <lineage>
        <taxon>Eukaryota</taxon>
        <taxon>Metazoa</taxon>
        <taxon>Spiralia</taxon>
        <taxon>Lophotrochozoa</taxon>
        <taxon>Platyhelminthes</taxon>
        <taxon>Trematoda</taxon>
        <taxon>Digenea</taxon>
        <taxon>Strigeidida</taxon>
        <taxon>Schistosomatoidea</taxon>
        <taxon>Schistosomatidae</taxon>
        <taxon>Schistosoma</taxon>
    </lineage>
</organism>
<dbReference type="EMBL" id="QMKO01002982">
    <property type="protein sequence ID" value="RTG82104.1"/>
    <property type="molecule type" value="Genomic_DNA"/>
</dbReference>
<sequence>MSLSFKKKKSLFYIQYTISMSPALPKMLSYLISLPKQSLR</sequence>
<dbReference type="AlphaFoldDB" id="A0A430Q374"/>